<comment type="caution">
    <text evidence="1">The sequence shown here is derived from an EMBL/GenBank/DDBJ whole genome shotgun (WGS) entry which is preliminary data.</text>
</comment>
<name>A0ACC0UL59_9AGAM</name>
<proteinExistence type="predicted"/>
<evidence type="ECO:0000313" key="1">
    <source>
        <dbReference type="EMBL" id="KAI9512320.1"/>
    </source>
</evidence>
<accession>A0ACC0UL59</accession>
<gene>
    <name evidence="1" type="ORF">F5148DRAFT_16879</name>
</gene>
<reference evidence="1" key="1">
    <citation type="submission" date="2021-03" db="EMBL/GenBank/DDBJ databases">
        <title>Evolutionary priming and transition to the ectomycorrhizal habit in an iconic lineage of mushroom-forming fungi: is preadaptation a requirement?</title>
        <authorList>
            <consortium name="DOE Joint Genome Institute"/>
            <person name="Looney B.P."/>
            <person name="Miyauchi S."/>
            <person name="Morin E."/>
            <person name="Drula E."/>
            <person name="Courty P.E."/>
            <person name="Chicoki N."/>
            <person name="Fauchery L."/>
            <person name="Kohler A."/>
            <person name="Kuo A."/>
            <person name="LaButti K."/>
            <person name="Pangilinan J."/>
            <person name="Lipzen A."/>
            <person name="Riley R."/>
            <person name="Andreopoulos W."/>
            <person name="He G."/>
            <person name="Johnson J."/>
            <person name="Barry K.W."/>
            <person name="Grigoriev I.V."/>
            <person name="Nagy L."/>
            <person name="Hibbett D."/>
            <person name="Henrissat B."/>
            <person name="Matheny P.B."/>
            <person name="Labbe J."/>
            <person name="Martin A.F."/>
        </authorList>
    </citation>
    <scope>NUCLEOTIDE SEQUENCE</scope>
    <source>
        <strain evidence="1">BPL698</strain>
    </source>
</reference>
<organism evidence="1 2">
    <name type="scientific">Russula earlei</name>
    <dbReference type="NCBI Taxonomy" id="71964"/>
    <lineage>
        <taxon>Eukaryota</taxon>
        <taxon>Fungi</taxon>
        <taxon>Dikarya</taxon>
        <taxon>Basidiomycota</taxon>
        <taxon>Agaricomycotina</taxon>
        <taxon>Agaricomycetes</taxon>
        <taxon>Russulales</taxon>
        <taxon>Russulaceae</taxon>
        <taxon>Russula</taxon>
    </lineage>
</organism>
<protein>
    <submittedName>
        <fullName evidence="1">Uncharacterized protein</fullName>
    </submittedName>
</protein>
<dbReference type="EMBL" id="JAGFNK010000010">
    <property type="protein sequence ID" value="KAI9512320.1"/>
    <property type="molecule type" value="Genomic_DNA"/>
</dbReference>
<sequence>MIPRLPQELAEHTLVFCHPRVVAAYAQTCRGAYALVYRSPDLYLWRTLFLDFPFDDPRLSRPPSESSTSGRSRSPPLSEVDWRTKLQRRVRAETIARRDGDRHEFLDVLFECIREAAPRTREPSHNLSWVTSVLTLDESPWIEGFLRLEQPPLSPFPRRLASDIERLRAHLALSLDHGVGAEAHEKLRALRRLSRAHVYDLRNYVSEAHWGPFTRDGDRVNWAHVNAIVTVIAMNLRDFGVHWPKEFKPHAIVQGLEACRPYSAPGTLKRSPLDWAGVEGQWMRIVCFCDYRDLIRFNNSGWDPAFFDDEYQEASRLLLLDLRLISVESDPAVVEKLPDPSRPPITFAGTMRGFNSDAVLHRAVRGTIRVMEDGNIRWSFVSIYNSHDQWSSEGVQIGGVCSAAGVVGAWSGARHDQGDPSGPFWLFKADEAQEAILRGLRRM</sequence>
<keyword evidence="2" id="KW-1185">Reference proteome</keyword>
<evidence type="ECO:0000313" key="2">
    <source>
        <dbReference type="Proteomes" id="UP001207468"/>
    </source>
</evidence>
<dbReference type="Proteomes" id="UP001207468">
    <property type="component" value="Unassembled WGS sequence"/>
</dbReference>